<reference evidence="1" key="1">
    <citation type="submission" date="2022-11" db="EMBL/GenBank/DDBJ databases">
        <title>Genome Sequence of Nemania bipapillata.</title>
        <authorList>
            <person name="Buettner E."/>
        </authorList>
    </citation>
    <scope>NUCLEOTIDE SEQUENCE</scope>
    <source>
        <strain evidence="1">CP14</strain>
    </source>
</reference>
<gene>
    <name evidence="1" type="ORF">ONZ43_g3361</name>
</gene>
<name>A0ACC2IXA2_9PEZI</name>
<dbReference type="Proteomes" id="UP001153334">
    <property type="component" value="Unassembled WGS sequence"/>
</dbReference>
<comment type="caution">
    <text evidence="1">The sequence shown here is derived from an EMBL/GenBank/DDBJ whole genome shotgun (WGS) entry which is preliminary data.</text>
</comment>
<dbReference type="EMBL" id="JAPESX010000773">
    <property type="protein sequence ID" value="KAJ8119761.1"/>
    <property type="molecule type" value="Genomic_DNA"/>
</dbReference>
<proteinExistence type="predicted"/>
<protein>
    <submittedName>
        <fullName evidence="1">Uncharacterized protein</fullName>
    </submittedName>
</protein>
<keyword evidence="2" id="KW-1185">Reference proteome</keyword>
<evidence type="ECO:0000313" key="2">
    <source>
        <dbReference type="Proteomes" id="UP001153334"/>
    </source>
</evidence>
<evidence type="ECO:0000313" key="1">
    <source>
        <dbReference type="EMBL" id="KAJ8119761.1"/>
    </source>
</evidence>
<organism evidence="1 2">
    <name type="scientific">Nemania bipapillata</name>
    <dbReference type="NCBI Taxonomy" id="110536"/>
    <lineage>
        <taxon>Eukaryota</taxon>
        <taxon>Fungi</taxon>
        <taxon>Dikarya</taxon>
        <taxon>Ascomycota</taxon>
        <taxon>Pezizomycotina</taxon>
        <taxon>Sordariomycetes</taxon>
        <taxon>Xylariomycetidae</taxon>
        <taxon>Xylariales</taxon>
        <taxon>Xylariaceae</taxon>
        <taxon>Nemania</taxon>
    </lineage>
</organism>
<accession>A0ACC2IXA2</accession>
<sequence length="151" mass="17450">MSLSRQSVKREQKLSTDHYSQERHSAVAAANPGVPHSKISTLIAKEWANLPLEVKDRYNERADQLALEYLRQNPNANYKPDVVKIARRRAEREERRRRLRRAMPEVPPALPQTPAVEEIKPDNGDGDDFDFNDSEFFDCDKFFAEIAEDDP</sequence>